<feature type="region of interest" description="Disordered" evidence="1">
    <location>
        <begin position="128"/>
        <end position="157"/>
    </location>
</feature>
<accession>A0ABS8CQ34</accession>
<feature type="compositionally biased region" description="Basic and acidic residues" evidence="1">
    <location>
        <begin position="132"/>
        <end position="145"/>
    </location>
</feature>
<gene>
    <name evidence="2" type="ORF">H0485_15920</name>
</gene>
<name>A0ABS8CQ34_9RHOB</name>
<evidence type="ECO:0000313" key="3">
    <source>
        <dbReference type="Proteomes" id="UP001198571"/>
    </source>
</evidence>
<organism evidence="2 3">
    <name type="scientific">Pseudogemmobacter faecipullorum</name>
    <dbReference type="NCBI Taxonomy" id="2755041"/>
    <lineage>
        <taxon>Bacteria</taxon>
        <taxon>Pseudomonadati</taxon>
        <taxon>Pseudomonadota</taxon>
        <taxon>Alphaproteobacteria</taxon>
        <taxon>Rhodobacterales</taxon>
        <taxon>Paracoccaceae</taxon>
        <taxon>Pseudogemmobacter</taxon>
    </lineage>
</organism>
<dbReference type="RefSeq" id="WP_226936944.1">
    <property type="nucleotide sequence ID" value="NZ_JACDXX010000016.1"/>
</dbReference>
<dbReference type="Proteomes" id="UP001198571">
    <property type="component" value="Unassembled WGS sequence"/>
</dbReference>
<sequence>MSERLKPILPQVPVEGIAIHIAKAGLCIGDPVEARLMPDGRVGVFGLIRRPILGFLPSRRVSYLGHLGPVAEQILAPALMVGLMLRLRVVLLTPEHLATSGPPEIHVSIWADPYKLAPFVTTEALDLPAFDSDPRRSPHQPDPRRSSQQPDPLGTSA</sequence>
<comment type="caution">
    <text evidence="2">The sequence shown here is derived from an EMBL/GenBank/DDBJ whole genome shotgun (WGS) entry which is preliminary data.</text>
</comment>
<dbReference type="EMBL" id="JACDXX010000016">
    <property type="protein sequence ID" value="MCB5411479.1"/>
    <property type="molecule type" value="Genomic_DNA"/>
</dbReference>
<protein>
    <submittedName>
        <fullName evidence="2">Uncharacterized protein</fullName>
    </submittedName>
</protein>
<reference evidence="2 3" key="1">
    <citation type="submission" date="2020-07" db="EMBL/GenBank/DDBJ databases">
        <title>Pseudogemmobacter sp. nov., isolated from poultry manure in Taiwan.</title>
        <authorList>
            <person name="Lin S.-Y."/>
            <person name="Tang Y.-S."/>
            <person name="Young C.-C."/>
        </authorList>
    </citation>
    <scope>NUCLEOTIDE SEQUENCE [LARGE SCALE GENOMIC DNA]</scope>
    <source>
        <strain evidence="2 3">CC-YST710</strain>
    </source>
</reference>
<evidence type="ECO:0000313" key="2">
    <source>
        <dbReference type="EMBL" id="MCB5411479.1"/>
    </source>
</evidence>
<proteinExistence type="predicted"/>
<feature type="compositionally biased region" description="Polar residues" evidence="1">
    <location>
        <begin position="146"/>
        <end position="157"/>
    </location>
</feature>
<evidence type="ECO:0000256" key="1">
    <source>
        <dbReference type="SAM" id="MobiDB-lite"/>
    </source>
</evidence>
<keyword evidence="3" id="KW-1185">Reference proteome</keyword>